<sequence length="78" mass="8874">MDSPVHFRDWRGATSIFHRSASTFTGLHYAGHSTFTALHLTTLRTRVYRLNRRRPKHRPAGLFHITGAPHIQGIASPE</sequence>
<reference evidence="2" key="1">
    <citation type="submission" date="2013-09" db="EMBL/GenBank/DDBJ databases">
        <title>Corchorus olitorius genome sequencing.</title>
        <authorList>
            <person name="Alam M."/>
            <person name="Haque M.S."/>
            <person name="Islam M.S."/>
            <person name="Emdad E.M."/>
            <person name="Islam M.M."/>
            <person name="Ahmed B."/>
            <person name="Halim A."/>
            <person name="Hossen Q.M.M."/>
            <person name="Hossain M.Z."/>
            <person name="Ahmed R."/>
            <person name="Khan M.M."/>
            <person name="Islam R."/>
            <person name="Rashid M.M."/>
            <person name="Khan S.A."/>
            <person name="Rahman M.S."/>
            <person name="Alam M."/>
            <person name="Yahiya A.S."/>
            <person name="Khan M.S."/>
            <person name="Azam M.S."/>
            <person name="Haque T."/>
            <person name="Lashkar M.Z.H."/>
            <person name="Akhand A.I."/>
            <person name="Morshed G."/>
            <person name="Roy S."/>
            <person name="Uddin K.S."/>
            <person name="Rabeya T."/>
            <person name="Hossain A.S."/>
            <person name="Chowdhury A."/>
            <person name="Snigdha A.R."/>
            <person name="Mortoza M.S."/>
            <person name="Matin S.A."/>
            <person name="Hoque S.M.E."/>
            <person name="Islam M.K."/>
            <person name="Roy D.K."/>
            <person name="Haider R."/>
            <person name="Moosa M.M."/>
            <person name="Elias S.M."/>
            <person name="Hasan A.M."/>
            <person name="Jahan S."/>
            <person name="Shafiuddin M."/>
            <person name="Mahmood N."/>
            <person name="Shommy N.S."/>
        </authorList>
    </citation>
    <scope>NUCLEOTIDE SEQUENCE [LARGE SCALE GENOMIC DNA]</scope>
    <source>
        <strain evidence="2">cv. O-4</strain>
    </source>
</reference>
<dbReference type="AlphaFoldDB" id="A0A1R3K9I1"/>
<protein>
    <submittedName>
        <fullName evidence="1">Collagen alpha-1(XXVIII) chain</fullName>
    </submittedName>
</protein>
<dbReference type="Proteomes" id="UP000187203">
    <property type="component" value="Unassembled WGS sequence"/>
</dbReference>
<name>A0A1R3K9I1_9ROSI</name>
<dbReference type="EMBL" id="AWUE01014449">
    <property type="protein sequence ID" value="OMP03678.1"/>
    <property type="molecule type" value="Genomic_DNA"/>
</dbReference>
<evidence type="ECO:0000313" key="2">
    <source>
        <dbReference type="Proteomes" id="UP000187203"/>
    </source>
</evidence>
<keyword evidence="1" id="KW-0176">Collagen</keyword>
<gene>
    <name evidence="1" type="ORF">COLO4_10270</name>
</gene>
<accession>A0A1R3K9I1</accession>
<keyword evidence="2" id="KW-1185">Reference proteome</keyword>
<evidence type="ECO:0000313" key="1">
    <source>
        <dbReference type="EMBL" id="OMP03678.1"/>
    </source>
</evidence>
<comment type="caution">
    <text evidence="1">The sequence shown here is derived from an EMBL/GenBank/DDBJ whole genome shotgun (WGS) entry which is preliminary data.</text>
</comment>
<organism evidence="1 2">
    <name type="scientific">Corchorus olitorius</name>
    <dbReference type="NCBI Taxonomy" id="93759"/>
    <lineage>
        <taxon>Eukaryota</taxon>
        <taxon>Viridiplantae</taxon>
        <taxon>Streptophyta</taxon>
        <taxon>Embryophyta</taxon>
        <taxon>Tracheophyta</taxon>
        <taxon>Spermatophyta</taxon>
        <taxon>Magnoliopsida</taxon>
        <taxon>eudicotyledons</taxon>
        <taxon>Gunneridae</taxon>
        <taxon>Pentapetalae</taxon>
        <taxon>rosids</taxon>
        <taxon>malvids</taxon>
        <taxon>Malvales</taxon>
        <taxon>Malvaceae</taxon>
        <taxon>Grewioideae</taxon>
        <taxon>Apeibeae</taxon>
        <taxon>Corchorus</taxon>
    </lineage>
</organism>
<proteinExistence type="predicted"/>